<comment type="caution">
    <text evidence="3">The sequence shown here is derived from an EMBL/GenBank/DDBJ whole genome shotgun (WGS) entry which is preliminary data.</text>
</comment>
<organism evidence="3 4">
    <name type="scientific">Dyella kyungheensis</name>
    <dbReference type="NCBI Taxonomy" id="1242174"/>
    <lineage>
        <taxon>Bacteria</taxon>
        <taxon>Pseudomonadati</taxon>
        <taxon>Pseudomonadota</taxon>
        <taxon>Gammaproteobacteria</taxon>
        <taxon>Lysobacterales</taxon>
        <taxon>Rhodanobacteraceae</taxon>
        <taxon>Dyella</taxon>
    </lineage>
</organism>
<reference evidence="3 4" key="1">
    <citation type="submission" date="2020-10" db="EMBL/GenBank/DDBJ databases">
        <title>Phylogeny of dyella-like bacteria.</title>
        <authorList>
            <person name="Fu J."/>
        </authorList>
    </citation>
    <scope>NUCLEOTIDE SEQUENCE [LARGE SCALE GENOMIC DNA]</scope>
    <source>
        <strain evidence="3 4">THG-B117</strain>
    </source>
</reference>
<feature type="domain" description="Capsule biosynthesis GfcC-like C-terminal" evidence="1">
    <location>
        <begin position="155"/>
        <end position="239"/>
    </location>
</feature>
<dbReference type="InterPro" id="IPR046459">
    <property type="entry name" value="Caps_syn_GfcC_N"/>
</dbReference>
<dbReference type="EMBL" id="JADIKC010000007">
    <property type="protein sequence ID" value="MBM7122813.1"/>
    <property type="molecule type" value="Genomic_DNA"/>
</dbReference>
<dbReference type="InterPro" id="IPR010425">
    <property type="entry name" value="Caps_synth_GfcC-like_C"/>
</dbReference>
<proteinExistence type="predicted"/>
<dbReference type="Pfam" id="PF20616">
    <property type="entry name" value="Caps_syn_GfcC_N"/>
    <property type="match status" value="1"/>
</dbReference>
<evidence type="ECO:0000313" key="3">
    <source>
        <dbReference type="EMBL" id="MBM7122813.1"/>
    </source>
</evidence>
<dbReference type="Gene3D" id="3.10.560.10">
    <property type="entry name" value="Outer membrane lipoprotein wza domain like"/>
    <property type="match status" value="1"/>
</dbReference>
<gene>
    <name evidence="3" type="ORF">ISP20_16725</name>
</gene>
<dbReference type="Pfam" id="PF06251">
    <property type="entry name" value="Caps_syn_GfcC_C"/>
    <property type="match status" value="1"/>
</dbReference>
<evidence type="ECO:0000313" key="4">
    <source>
        <dbReference type="Proteomes" id="UP001430065"/>
    </source>
</evidence>
<sequence>MTAGLSTLAAHAVDVQISGAVTLPGIKQLAGHARLSDAALASPLREDAYPLGASWQRTSLRVEQSRLKAGLMFELDSAQRQSQRDHFPALADTIASLRDWLAPMPVTGRQVALLDPRSVEVNAAENWPVADGDAVHYPRRPSTIRVVGAVVRTCTLPLITLQDARNYLDTCKPSPLADGDWIFVIQPDGRIARQGMGLWNRGLAMPLAPGAVIFVPLRETGRHAVSPDLNRELAAFLATQPIGVEEDSR</sequence>
<evidence type="ECO:0000259" key="1">
    <source>
        <dbReference type="Pfam" id="PF06251"/>
    </source>
</evidence>
<feature type="domain" description="Capsule biosynthesis GfcC-like N-terminal" evidence="2">
    <location>
        <begin position="26"/>
        <end position="133"/>
    </location>
</feature>
<evidence type="ECO:0000259" key="2">
    <source>
        <dbReference type="Pfam" id="PF20616"/>
    </source>
</evidence>
<accession>A0ABS2JXL3</accession>
<protein>
    <submittedName>
        <fullName evidence="3">Capsule biosynthesis GfcC family protein</fullName>
    </submittedName>
</protein>
<dbReference type="Proteomes" id="UP001430065">
    <property type="component" value="Unassembled WGS sequence"/>
</dbReference>
<name>A0ABS2JXL3_9GAMM</name>
<keyword evidence="4" id="KW-1185">Reference proteome</keyword>